<reference evidence="1" key="1">
    <citation type="journal article" date="2021" name="IMA Fungus">
        <title>Genomic characterization of three marine fungi, including Emericellopsis atlantica sp. nov. with signatures of a generalist lifestyle and marine biomass degradation.</title>
        <authorList>
            <person name="Hagestad O.C."/>
            <person name="Hou L."/>
            <person name="Andersen J.H."/>
            <person name="Hansen E.H."/>
            <person name="Altermark B."/>
            <person name="Li C."/>
            <person name="Kuhnert E."/>
            <person name="Cox R.J."/>
            <person name="Crous P.W."/>
            <person name="Spatafora J.W."/>
            <person name="Lail K."/>
            <person name="Amirebrahimi M."/>
            <person name="Lipzen A."/>
            <person name="Pangilinan J."/>
            <person name="Andreopoulos W."/>
            <person name="Hayes R.D."/>
            <person name="Ng V."/>
            <person name="Grigoriev I.V."/>
            <person name="Jackson S.A."/>
            <person name="Sutton T.D.S."/>
            <person name="Dobson A.D.W."/>
            <person name="Rama T."/>
        </authorList>
    </citation>
    <scope>NUCLEOTIDE SEQUENCE</scope>
    <source>
        <strain evidence="1">TRa018bII</strain>
    </source>
</reference>
<accession>A0A9P8C8C5</accession>
<dbReference type="Proteomes" id="UP000824998">
    <property type="component" value="Unassembled WGS sequence"/>
</dbReference>
<evidence type="ECO:0000313" key="2">
    <source>
        <dbReference type="Proteomes" id="UP000824998"/>
    </source>
</evidence>
<name>A0A9P8C8C5_9HELO</name>
<proteinExistence type="predicted"/>
<sequence>MKGRVSLHPTASLNSPVKSPTKPYYGTHVIKLDLSGILTTISEPNGDLKELTGWARVQIPQSRFPLAGLYSMVPGSPWHQIRNPSRVIPFLKASSKKLGFPIGSLCHIVKAWLNTKYLNLGSSDSPHISKSTTNVFSTNRSDKSRLRHPEVFKARNVLWVTALRLENIVDNAHPDLQRIYFKGSGQSRRAKWSIKVSGEVLKTIAKELVEGEESLVCGV</sequence>
<protein>
    <submittedName>
        <fullName evidence="1">Uncharacterized protein</fullName>
    </submittedName>
</protein>
<dbReference type="EMBL" id="MU251390">
    <property type="protein sequence ID" value="KAG9237270.1"/>
    <property type="molecule type" value="Genomic_DNA"/>
</dbReference>
<comment type="caution">
    <text evidence="1">The sequence shown here is derived from an EMBL/GenBank/DDBJ whole genome shotgun (WGS) entry which is preliminary data.</text>
</comment>
<evidence type="ECO:0000313" key="1">
    <source>
        <dbReference type="EMBL" id="KAG9237270.1"/>
    </source>
</evidence>
<gene>
    <name evidence="1" type="ORF">BJ875DRAFT_438623</name>
</gene>
<organism evidence="1 2">
    <name type="scientific">Amylocarpus encephaloides</name>
    <dbReference type="NCBI Taxonomy" id="45428"/>
    <lineage>
        <taxon>Eukaryota</taxon>
        <taxon>Fungi</taxon>
        <taxon>Dikarya</taxon>
        <taxon>Ascomycota</taxon>
        <taxon>Pezizomycotina</taxon>
        <taxon>Leotiomycetes</taxon>
        <taxon>Helotiales</taxon>
        <taxon>Helotiales incertae sedis</taxon>
        <taxon>Amylocarpus</taxon>
    </lineage>
</organism>
<keyword evidence="2" id="KW-1185">Reference proteome</keyword>
<dbReference type="AlphaFoldDB" id="A0A9P8C8C5"/>